<dbReference type="InterPro" id="IPR039069">
    <property type="entry name" value="CE7"/>
</dbReference>
<sequence>MKYMDDRIKEYEAYLPELTKREDFDSFWGKTLNLSKAAKLNAVLKEYPYPSPYVKVYELTYEGYDGTEIRGWYLLPSFLKKKQFPCLIHYHGFSGDRGRPHNFMHWVLMGMAVISVECRLQGGETGSNAVYEGGLFQNVNSLGVLNKDTYYYRTVYMDSLRAIDVAVSREEVDSSQIVLHGGSQGGALVMAVAALDDRPALAMADVPSNSNIEARIEGEHGSFACLAEYIRRYPERQERIYETISYFDTMNMADKINCPVLASVALKDMVCPAKCYYATYNRIKSYKEIKVYPFNGHDGCGNVHLEYKLDFLKRYHMDAGME</sequence>
<dbReference type="Gene3D" id="3.40.50.1820">
    <property type="entry name" value="alpha/beta hydrolase"/>
    <property type="match status" value="1"/>
</dbReference>
<dbReference type="SUPFAM" id="SSF53474">
    <property type="entry name" value="alpha/beta-Hydrolases"/>
    <property type="match status" value="1"/>
</dbReference>
<accession>A0A6S6R697</accession>
<name>A0A6S6R697_9FIRM</name>
<dbReference type="PANTHER" id="PTHR40111">
    <property type="entry name" value="CEPHALOSPORIN-C DEACETYLASE"/>
    <property type="match status" value="1"/>
</dbReference>
<dbReference type="RefSeq" id="WP_184092768.1">
    <property type="nucleotide sequence ID" value="NZ_AP023367.1"/>
</dbReference>
<reference evidence="1 2" key="1">
    <citation type="journal article" date="2016" name="Int. J. Syst. Evol. Microbiol.">
        <title>Descriptions of Anaerotaenia torta gen. nov., sp. nov. and Anaerocolumna cellulosilytica gen. nov., sp. nov. isolated from a methanogenic reactor of cattle waste.</title>
        <authorList>
            <person name="Uek A."/>
            <person name="Ohtaki Y."/>
            <person name="Kaku N."/>
            <person name="Ueki K."/>
        </authorList>
    </citation>
    <scope>NUCLEOTIDE SEQUENCE [LARGE SCALE GENOMIC DNA]</scope>
    <source>
        <strain evidence="1 2">SN021</strain>
    </source>
</reference>
<dbReference type="KEGG" id="acel:acsn021_44380"/>
<dbReference type="PANTHER" id="PTHR40111:SF1">
    <property type="entry name" value="CEPHALOSPORIN-C DEACETYLASE"/>
    <property type="match status" value="1"/>
</dbReference>
<dbReference type="Proteomes" id="UP000515561">
    <property type="component" value="Chromosome"/>
</dbReference>
<keyword evidence="2" id="KW-1185">Reference proteome</keyword>
<dbReference type="GO" id="GO:0005976">
    <property type="term" value="P:polysaccharide metabolic process"/>
    <property type="evidence" value="ECO:0007669"/>
    <property type="project" value="TreeGrafter"/>
</dbReference>
<evidence type="ECO:0000313" key="1">
    <source>
        <dbReference type="EMBL" id="BCJ96869.1"/>
    </source>
</evidence>
<protein>
    <submittedName>
        <fullName evidence="1">Cephalosporin-C deacetylase</fullName>
    </submittedName>
</protein>
<evidence type="ECO:0000313" key="2">
    <source>
        <dbReference type="Proteomes" id="UP000515561"/>
    </source>
</evidence>
<dbReference type="InterPro" id="IPR029058">
    <property type="entry name" value="AB_hydrolase_fold"/>
</dbReference>
<dbReference type="Pfam" id="PF05448">
    <property type="entry name" value="AXE1"/>
    <property type="match status" value="1"/>
</dbReference>
<dbReference type="EMBL" id="AP023367">
    <property type="protein sequence ID" value="BCJ96869.1"/>
    <property type="molecule type" value="Genomic_DNA"/>
</dbReference>
<dbReference type="AlphaFoldDB" id="A0A6S6R697"/>
<dbReference type="InterPro" id="IPR008391">
    <property type="entry name" value="AXE1_dom"/>
</dbReference>
<proteinExistence type="predicted"/>
<dbReference type="GO" id="GO:0052689">
    <property type="term" value="F:carboxylic ester hydrolase activity"/>
    <property type="evidence" value="ECO:0007669"/>
    <property type="project" value="TreeGrafter"/>
</dbReference>
<gene>
    <name evidence="1" type="primary">axeA</name>
    <name evidence="1" type="ORF">acsn021_44380</name>
</gene>
<organism evidence="1 2">
    <name type="scientific">Anaerocolumna cellulosilytica</name>
    <dbReference type="NCBI Taxonomy" id="433286"/>
    <lineage>
        <taxon>Bacteria</taxon>
        <taxon>Bacillati</taxon>
        <taxon>Bacillota</taxon>
        <taxon>Clostridia</taxon>
        <taxon>Lachnospirales</taxon>
        <taxon>Lachnospiraceae</taxon>
        <taxon>Anaerocolumna</taxon>
    </lineage>
</organism>